<dbReference type="Gene3D" id="3.60.10.10">
    <property type="entry name" value="Endonuclease/exonuclease/phosphatase"/>
    <property type="match status" value="1"/>
</dbReference>
<protein>
    <submittedName>
        <fullName evidence="1">Craniofacial development protein 2</fullName>
    </submittedName>
</protein>
<dbReference type="AlphaFoldDB" id="A0A9Q1HIE9"/>
<organism evidence="1 2">
    <name type="scientific">Holothuria leucospilota</name>
    <name type="common">Black long sea cucumber</name>
    <name type="synonym">Mertensiothuria leucospilota</name>
    <dbReference type="NCBI Taxonomy" id="206669"/>
    <lineage>
        <taxon>Eukaryota</taxon>
        <taxon>Metazoa</taxon>
        <taxon>Echinodermata</taxon>
        <taxon>Eleutherozoa</taxon>
        <taxon>Echinozoa</taxon>
        <taxon>Holothuroidea</taxon>
        <taxon>Aspidochirotacea</taxon>
        <taxon>Aspidochirotida</taxon>
        <taxon>Holothuriidae</taxon>
        <taxon>Holothuria</taxon>
    </lineage>
</organism>
<evidence type="ECO:0000313" key="1">
    <source>
        <dbReference type="EMBL" id="KAJ8046066.1"/>
    </source>
</evidence>
<keyword evidence="2" id="KW-1185">Reference proteome</keyword>
<dbReference type="OrthoDB" id="6769313at2759"/>
<dbReference type="CDD" id="cd09076">
    <property type="entry name" value="L1-EN"/>
    <property type="match status" value="1"/>
</dbReference>
<dbReference type="SUPFAM" id="SSF56219">
    <property type="entry name" value="DNase I-like"/>
    <property type="match status" value="1"/>
</dbReference>
<name>A0A9Q1HIE9_HOLLE</name>
<evidence type="ECO:0000313" key="2">
    <source>
        <dbReference type="Proteomes" id="UP001152320"/>
    </source>
</evidence>
<dbReference type="InterPro" id="IPR036691">
    <property type="entry name" value="Endo/exonu/phosph_ase_sf"/>
</dbReference>
<gene>
    <name evidence="1" type="ORF">HOLleu_09237</name>
</gene>
<dbReference type="Proteomes" id="UP001152320">
    <property type="component" value="Chromosome 3"/>
</dbReference>
<dbReference type="EMBL" id="JAIZAY010000003">
    <property type="protein sequence ID" value="KAJ8046066.1"/>
    <property type="molecule type" value="Genomic_DNA"/>
</dbReference>
<sequence>MGIYKIQILGLSEGRWLNSRQLIKEGYVIYFSGNDKHHVNGVGILVEKKLARSVQGYWPISDRVMMAKMNTRPFNIVIIQVYAPTSAHSIEEIEKFYEEISKALDQVPSQDMLVVMGDLNAKIGQGEDGIEQHPRRLYTWKMPGDRSRNKINSIMVRNQFKNSFKNVQTYPGADVGSDHSLLMAKLKLQFKIPRKKALTDQKDLDCLRMDKMKKRYAIEVSNKYDALMMEENEQTPTVERMWDCMKHSTKYATETVLPKRGKEKMNKWMTEDILDLMNVRKRSKSEEEYQRIDKEIKSKCKRAKEAWYNSRCEETEELERIHDVKRMHEKVKDLTDRRRHIKISGSCIKSNDWNMLFERDNISKRWVEYISDLYSDANRPQCTSLENLQGPDILTEEVEAAVKNLKNGKAPCCDGIRAEELKALDSKGNENVNITLQ</sequence>
<proteinExistence type="predicted"/>
<comment type="caution">
    <text evidence="1">The sequence shown here is derived from an EMBL/GenBank/DDBJ whole genome shotgun (WGS) entry which is preliminary data.</text>
</comment>
<accession>A0A9Q1HIE9</accession>
<reference evidence="1" key="1">
    <citation type="submission" date="2021-10" db="EMBL/GenBank/DDBJ databases">
        <title>Tropical sea cucumber genome reveals ecological adaptation and Cuvierian tubules defense mechanism.</title>
        <authorList>
            <person name="Chen T."/>
        </authorList>
    </citation>
    <scope>NUCLEOTIDE SEQUENCE</scope>
    <source>
        <strain evidence="1">Nanhai2018</strain>
        <tissue evidence="1">Muscle</tissue>
    </source>
</reference>